<dbReference type="EMBL" id="ANIZ01000199">
    <property type="protein sequence ID" value="ETI56108.1"/>
    <property type="molecule type" value="Genomic_DNA"/>
</dbReference>
<evidence type="ECO:0000313" key="5">
    <source>
        <dbReference type="EMBL" id="ETI56108.1"/>
    </source>
</evidence>
<dbReference type="eggNOG" id="KOG0613">
    <property type="taxonomic scope" value="Eukaryota"/>
</dbReference>
<feature type="domain" description="Fibronectin type-III" evidence="4">
    <location>
        <begin position="7207"/>
        <end position="7309"/>
    </location>
</feature>
<feature type="domain" description="Fibronectin type-III" evidence="4">
    <location>
        <begin position="2624"/>
        <end position="2740"/>
    </location>
</feature>
<comment type="caution">
    <text evidence="5">The sequence shown here is derived from an EMBL/GenBank/DDBJ whole genome shotgun (WGS) entry which is preliminary data.</text>
</comment>
<dbReference type="PANTHER" id="PTHR13817">
    <property type="entry name" value="TITIN"/>
    <property type="match status" value="1"/>
</dbReference>
<evidence type="ECO:0000256" key="1">
    <source>
        <dbReference type="ARBA" id="ARBA00022737"/>
    </source>
</evidence>
<feature type="domain" description="Fibronectin type-III" evidence="4">
    <location>
        <begin position="6737"/>
        <end position="6836"/>
    </location>
</feature>
<sequence length="7457" mass="793248">MIYRRVQWTSPRRPLRRYFSPPIRLLLCLVQKDPRRFVWIKNLSIKARDILPSTRTSMARSCFRRLWPSRIHLVMLLFGLLLIAVANAAFFTPEDVPGPPEKILVSPASDTSMRVQFFPPLNVKPEGVNGAPVIGYKVEVARRVDEVQTFSVAAIGPILAGGYKVTFKNSRGTETTSCIPWNASEVAFEMALEELPNVDSVGVSRSALGAAKNGFVYTITFDGAYLVSGRQSDLLVGDTTGCRAVQPPNRALSFEGAHVTSGVSGFYPEVWEIVSTDSSGTKVLGGTFDLSIGFEGQWTDTNPAVTATVAAGSRIAKTIGSMLGRVNRGDKVRIGGEEFTVHATAPFTDLELPLDSYHVRGVTVATTIQVMDTALGNVQATKTSNLVTTSSDFSSKIASGEQVQIGSKVFKVTNVGANSMTLDSAWTDDTTLHITAFVRKKATLSVNAEAAEMKRALSALPGVGSIDVSRIGPTKANGYRWYVTFQSLNSVSLRVDKKTGITDFVDVYGVACATCTVTASVVQDDTQTTTLTEIKGDYLANAVVASREVGGAIQEVQTVSTKATADDISGYFTVSFQSVGGAVINFDDTAADVRTKLQSLATIGRLNVTRSANSDFGATWTITFLSNMGDLPPLVVDDKTLLKGTGVNVVVQEIVKGVDVALETIIEGLDPGRDYYVRAFARNENGYGASTTDLQQRGRGALPLLTAVATSPDPPGITGMWPLSGSQMELRLSNPVDHGDPVSKYLFEYAVGDTFGKVASKKVFVYNSLENDIAGTFRLQYGDDATSLLSVHTTASSLQSALNSLSSIRPVSVSRALYVLTGSPTITFTEANNRLTTPVLNGIQCAMLDKGARIDVGGKRFIVRVQPVEGSSFIDVELGHGVQDFTVNKDLLKLDSSGRVRGPYGYIWTISFDNDAGDVVHGKYPGLQLLSSLTSIDSGLVLPVNSYGIALGQTGISADHYGFFEINNDDKVCDTYVVGAPSFVQVVRLFAPTTATDGAFKLKLGSETTNCITLGKSGTLSTMKKNLEDLDLVSKVTVDEVRRFKVTTTTIVTDYDNTGKLTVASALTSAQVGVLLKDSIIQVSRNPNDFSRHSCEFVIDAAPTAGLTKISVTPRGSCDYFTGETRVLKILDFHDYQVRFWGYYPTGEWPTLQFDYGAFGTGACTPWAPLNLQVYGQVHTVKYEGVCSKGQAGIQTILADASSTIGGTFTLSYMGKVTSPLSFKDTGAGEMRDAIDSITASGTVNVSVSQYGAYGKAWHVTFAKDQDDEEDAIFIQHSRLTGQNALISVYPTVTVFTDAKRNDISGSFRITIGGETTEPIGFSATHMKVTQELQKLSVVDSVVALGDKSAGDIGVYALEFTADATASSSLLTNIKLDGALIDPTRFLAIGETLVLGSPPASFTVKSMTPFDITLSTVFPASAASQNYNVLAGLITKQTKPLPGYVGITRLMQIIAVAKSSNTFQLPADHGLSVNSVFYVGRTKFTATAVSGSLVTTDVPYTGDTIAAASPKVYVFDNRLQTTEDLRKVVKVGDDLWLPSVSADMNKYTVTAVDKRFLEVSGSFMDTITRTLAYHVSNGRKWNLVFRSYDGSLDTIDAIPEHDWRGTDARIGTRSPKAVSPNVINVGNPASTQTILLEVLDISIATPYTLSFAGETVLVTGTTNADNIPWATISDDLKNALETLDSVDGVSVASTVNGGTVIHTVSFWGMYPMKKLPLLVVTPATPNLNAYVQGNNAVAVTKQDNLILESSQAYAFRIFALNSRGISDSVSVFEAQTSASSVVPSPPTGVALGEFHGPTWLSINYWAPFYFGGAKVTMYRIEWDSSPNFDSSSSDYGVASIQETYEIQQVTTSYRSAGAGGTFTLSWGGGKTSALPFDCSEAEMIDALAIITDTVNVAVDPVMVARNKLALGYTWKITFLHNWGDLAPLVADGRQLTGDSPRIRVDELIHGFSDLATGDFTHEVQDVYTDGVYPITGSFTLTFNGKNTGAILVSASALEMQAALQATTTSYSIKVTKTVRNAALNTAVWSVTFAYLRGEEMVGAGNIFTMTVASSQLTGTNAIVHVANRVTGSDPFRFTITGLRPGIRYYAHVMAYNADGFGSANSPLASAVTCSQPPAPKSVTASVVDGTTLQVDWSASTVSELCSVDKYKVEWYRTEGTQEQQTITTSAGKGIPEVQRLVNFADSQTLNGYFKLAFGGEVTENIRWDAAAIGLNSVKERLERLSTVGSVDVSKAESTRVTGGLLVTATSTTVTVHGSSTSTIGGANLAQGDVIWIAGNKRTISAPVSVTDTTLTIDTALEITVPVPVFKSAYGYEWKITFLAGHVGPQDLIQVYPSDSWTGNNPGIVVNSVQKGLQPISGTFIVAFASGGLSDSTPPLPHNISAVDMQTALESLVTIGAVNVTRSANGYGYNWVVTFVSEFKNDISLLSVDGTELQGPGAKILAARTLNGVQPSWYCERNGATDVPVEIGVPGQLRYVIPGLKTGEKYAIRVRAHNSEGYGYAGSISPTFQIPRTTPSAPQAVELLTLSSRLLKLRWNVPISNGGATITMYQVQWDTSADFKNPMKVDYPVSPTNTAPFYYNIPVISAAKYYVRVFAVNNQGNGAFAVSSPGSITPMDRIPGRPEEVTAKVLSSYAILVEWKPSSTEKPYYGGDGGLPITQYMVEWDHSPGFDSPPALGLVDGTKRSYIIGGDDAITGIRSDKLIAGSSYSIRVTAFNAKGAGAPRSTTPASVTVTDQPPSSPQNLKLSVMSSTSVKAEWNNPSYDGGESLKSYEIEWDEQNDFSSGQSSSATVPIIREMQSITLQNDVVNEEQFVDATVKVTNEEQVVRTTFTGVDEVQVITTTNSVVVDEVQTVVTSATDRNEVQELRLDGDDVDEIQAIRTSVAEVLQVQTLKVGVARTSEVQTITLTLPGAFATPATSIGGTIYFSFDSSICTHCVKKMYQRTINLVSSLQDNTASSAALTVKNALIDLANIDTVDVTRTQNPTGPDLTYVYTVTFSGMEVGGNVPAIGIDAAVTVGGNAVSDIPTQATQVTAGSEVDYASNAIFTVTYTCESYSDPYAITTFSTACTPGASARICAGCVTTFLGGIFTVALDLRANAYVATGAKLIAGVCSFEAGTVTKTATLTTIAVATNDVGLYCSEFSGKTLDLYKTPQISRDIPLKTTATTISSASVVEGLLTGAIDSVTVARSEFVDASFVGSVYTLTFRKRSGTVPLLLCTAAGTATCTVTPTVTGSMIIGTFQIGLISEADATQTLVVPTPVYTGDIPWDVSETDLKNILETVTQNFKKVFGTVTVKRTVYSPTGNKWSGGFTWQITFTSRGGDIPKMVTRTVVGATTTLTTPTNGAPTADVEDATHPLNPFANSRNGNQVMGTLMLKFRDVASTLPCTIGVDTSLASLDTSVRDTLLESFIVANLKIPSIEIMRSAATQARGFTWTISFSDASTGGDIGLLQIVSSQLTGKNIRLGVYETVKGNQLGGNFQLSFNGETTAPIAFNAEASEVQTELNKLGTIKPSSVLVSRGNPTLAQVLGYTWYITFQSSKWADPTGDHSKGIDGNWKSSSPASWDDVWESGYSKAWGRHVGHTFLLKCITDGLTTTANDGSQNCVPSVSTPGVGPIKGSFTVSIDSRPVMHTHMAVNSLVTSENIAHNAWATKEQSGHTGTSVEEILERMDNVGDVAVTRGDVDKDTGGYTWTVTFLRDASDATHPCEQLEESAGSLLCNAPGDVPQMAPASTSLTGTSSLASVVTVRDGTILRGDFTDFRVQGDAGVAARYFVSVVCTNAPGAVAPAATSCSVSSFTIKADGDLLKTQLLPQDRITVGLFTNCIFTVTGVSTATVSVTATTCSDMDTSNTGATTWLGLSILLPWNADENLVERQLEAAATNSGRQVSVKRTVHGKYGEMSWLIRFISNPTFTPPGAGDLPDITTTFAAEAASSKYDVTVTQVTPGSKGLSGSFLLDFHSSSFGPREIFFDEDPDRLQRKLNEMDTIGRVTVKRFKYPSAATGCTDSSCSGGWEDIPVKNPGARGGYRWRIRFMQATGDYKGNTFPPGSGDVASLSVSRSLLQGSGVSVDVYTNVPGSTPSLGAFALNTSERQTPALPYSSSAEEMELGIEAMDLFGEVDVTQGYLLTQKIPGAIATLTQDGVTATITGVDDIRQYIAPTDIIRFGSTSVNNLANTNGDAPFTGVVDTSRVRVTARSPVVGSKMESTRLLYPGMQLRIDGLVYRVQRTGHEVQTLTATKPSGTWSTAYVSNAFQLEMTRNGVTKPPTNCLRFNEDAATVQAAIFGLMFAFDSTATTDDVLVSRVGPMTFGSRTGYVYSVYFTGESVSGDVASLKVDTCAGIGDATVTVSVVTHGGKIPHQRLMVATDYGQVEDTKGFYQLTLNSQTSACMKWGAPASDVEAALERSPLSAGNVVVTRSGNGTSLTEIQRIRMTANTAVTPVNGLFRVQFTLNGQTSATSCLKYGISAEGLQIALNGLANLGTLNNIDHINVTRSGDGGADWGYGYEYLIHFKGPISGGTSRVLGDVPQLVIGNVGIGPCVSGAQDGVYPALIVETVRQGAPGFTYDIFFMDYKAAPIVNLMQLKSKDNGDNVCLDGWQQNGGSVRKAYVEMVELGGSNEVQVLTIKDSTVTGSYAITFGGQTSSCLLFTASASDVANAIKTLTSSAAGDILVSLDSDILISPNRAIYRITFVGELVTGNLPLIGVVQNSDTACANTVATTNIIVEGAVDGGSASGEFALTTAYDGENPSSLHVAYSVSQQFSIMDEQFEIQQIVVSNPSNNFVAGETYTLKIMGTNTNPIPWDASESALQLELTNTAQLALTPTVVSANDIIVTRRTNADVAPHGFIYNVYFSGSSVTGNVATVTVVTATGAHIAQSNIVVSTIRQGVAGVSTLTANSIPLALPDDSTTASRYLSSAAVDKLEVYKVNGFLWTIKFRSSLGNIPKLGKQTSALLGGTLTVQDDFVPGSASNTYVISNLLPGIPYYSHVAAWTDIGIGSFSSSASIIPSSKVSGVQNLAAAYALYEREVQEIRLAASRVMEIQEISTRAAHVAEVQTLRTFVPPASCPGGNCVQGRIAFRVPTIQTVTIWASAAILSGTFTLLFEREVQNGNTGTFTSMGAKTGAISWNAQASAVKTALTSVVNGAVGASDIVVTRDGDASVDFQYGYVFQITFVGNNVAGETKKIVCDDKTFTATGGATVHCDVSMNMDIAMGTDTAVQQVIVSAKKPLTVGSYKIHFNYLGMDKMSGCIPFDASAKTMETTLEAMPNIDNVYVTRETDVDKALNGFVYTVFFHGNGVYGNTPLMVWLSSDTGCTPFQTLSNNALTAVGVDGKVDITMLDSGGFNAANTFVNAATATASQLTTDLNRLPVFGDVLVSQSIADEQGGYIWTIAFEDSQGNLPQFICAVDPSTFTVTDSGCETDTLTDGNMLSGSFLIESSSPIPFNVKPDTLKSTLEAMPRIGTVQVLQSDPTPQFGYTWTITFLDYKGDVPMLRVTNLLVGTGSQIFVREVRKGNSLGGTFNLAYANAVTTPITWNAAAMAAMNPDGSSMQEKLEALDVVGKVSIVRTGPDEEGGYSWRVTFLDNIQNSGDLPLLQGNASGLTGEGAVVFTREVTKGSNAVGDQLWLSFDPPATDNGSPITKYQVRWDTSDKFTANPADVFISDADKLYRTQRITTSASSLAWSNNMIRSVDEIQKVKILTTGTFTLSFRGATTGTFTAVAAGITAGATTIAGLKSALEALSSVGSVDVSSAKTVLEVGAEVLITFTAQPGDLPLLNPSNGVASVEEIHTGETNFRKEVVVFSCTATQGTVRFTYNGDNADVNFNAPLITVETSLSTLFDVEAESISVSSATQLVLCKSATPADVKIVFDRVYGDITLSIDKGIDAGADAVIVFNMDTSIDGVYNDDPALTMSGTFQVGYQNQYTRPLNAESSADQLRYALEDLDSIQTVSVKRELSYQSLPGKVDVTEGEIFVTCSTGETCSFYSAAYGLPGYKIRIGGDWYTVRTDVSSPGLHKTRLYLGDFNGREIGYLGSTEIAVTVYEWTKGYVWTVDMLSVVSPLGYLRAKVPRLHPTDSTVRISGSGCDKCYYLPTQTSKKLTMGQLYYIEVYAYNDNGKGAAPVKGLISATPSQVPVAPSNVNLAVISGKEIEVFFSPPPLATTNVSPNFNNDISSYILQWDVNAAFKHGRQICANCATQLNGNTLSVSISLSNYLIQNSKFTFADDSCVLTANIVSPTSVQVQSGHGCANFNGQTYPLYYYTYPPQVLSGSAIQGSPPFRYVIPNLVSGKTYYVRVAAVNSVPVQQISLSGEPPNNRQWSYQLSATTADKVSDPPLSVYLNPFSSTMLELQIQPPIRDGKGTGGTGITAFWIDVDTASTFDSVGKRTPVEVLVNSGSIPELYSGGPRIYLVTGLVTGTRYFAQVKTVNSIGYSRATIAPNPQTPTRHPSASVNVKASTLTVSSSPITSATITWQKPVDTGGLPLTGYRVEWWRSEFRPEIQTIELKWTTQPTAAPFSLSFGALTTAALPMDITADNLRFALMSLASLTDVPIGHIEVSRVAVNIVQGYQWIVTFSNTNKNAGNQPLIQYSQGTITGGAGVVGRVFEVQSGIAVPVSNSFPGRQEIQVLVTYHTSTVAGYFRLSYRGSAWTNYLSATVSAADLKLALEALPTIGVVTVNLETMLLSGAAWSNGRVWTITFESNVGNLAPLIVDSSRISPSSAFVGVKDGDNAVDTTGLLCLPDGTTGCSGSWPAAIKTLKQQAAPTKTIAQLSTPGEAAVDYGYYETLDASTTTYNIPGLTPGNSYLVSVSAKNSQGLGARTQSSPMIVTPPVQVPGPPVNVSVEVNPGYSTQLVARWEAPVSDGGSPVWMYRVEYDMSSQFTARGHQDQWCPVAFTPAIWLVQTVRTSAPSTDPISGGYFRLELTRRNIVEVSDPIPWNAVGKASDEESSVTSSSSGVFCTTGITVCTAAQMQTSGSMQSKLGRFSELDSGVEVTRSTMDASGGFTWTITFLDGGDDFSLIARDINLACTGAGCIGTYDILPSKSRPGIKPSSCTGSHVIPTSGVLNKGQLYYVRVFAYNQIGFGDPQLAVAPEKPMVVPGAPTGVTLAVLTVSELVVLFNPPDDNGGDTVTGYEVQWATDAAFTFPNSALVQLTAGMSSPYKRIISSLTKGTRYYVRVRARNSQGLGQFQVSSPASQQPYTTPSSPTQVVLGITSSTMLTVGWAPPIDDGGDSVSGYIVQWDVVSTFDSLATGSTTAVINDATQRAYTITLLTPGTRYYVRIFAKNLGGKGPPQSSTPASIVPATTRPGKPNSLAAAPTTTVGQLQVVWQPPRVPAHGIPCAGTLQAPQSCPVLGGLDMVFGGVSLESYMVQYADSSDFSLAKEVSVTTTSAMISGLESGKTYYVRVLTVNSQGLNSDFCMRANAQGLLCPGHLVLEDGSVVTGDFVFAAPK</sequence>
<feature type="region of interest" description="Disordered" evidence="2">
    <location>
        <begin position="2722"/>
        <end position="2747"/>
    </location>
</feature>
<dbReference type="OrthoDB" id="114660at2759"/>
<evidence type="ECO:0000256" key="3">
    <source>
        <dbReference type="SAM" id="Phobius"/>
    </source>
</evidence>
<dbReference type="PANTHER" id="PTHR13817:SF73">
    <property type="entry name" value="FIBRONECTIN TYPE-III DOMAIN-CONTAINING PROTEIN"/>
    <property type="match status" value="1"/>
</dbReference>
<reference evidence="5 6" key="1">
    <citation type="submission" date="2013-11" db="EMBL/GenBank/DDBJ databases">
        <title>The Genome Sequence of Phytophthora parasitica P1569.</title>
        <authorList>
            <consortium name="The Broad Institute Genomics Platform"/>
            <person name="Russ C."/>
            <person name="Tyler B."/>
            <person name="Panabieres F."/>
            <person name="Shan W."/>
            <person name="Tripathy S."/>
            <person name="Grunwald N."/>
            <person name="Machado M."/>
            <person name="Johnson C.S."/>
            <person name="Arredondo F."/>
            <person name="Hong C."/>
            <person name="Coffey M."/>
            <person name="Young S.K."/>
            <person name="Zeng Q."/>
            <person name="Gargeya S."/>
            <person name="Fitzgerald M."/>
            <person name="Abouelleil A."/>
            <person name="Alvarado L."/>
            <person name="Chapman S.B."/>
            <person name="Gainer-Dewar J."/>
            <person name="Goldberg J."/>
            <person name="Griggs A."/>
            <person name="Gujja S."/>
            <person name="Hansen M."/>
            <person name="Howarth C."/>
            <person name="Imamovic A."/>
            <person name="Ireland A."/>
            <person name="Larimer J."/>
            <person name="McCowan C."/>
            <person name="Murphy C."/>
            <person name="Pearson M."/>
            <person name="Poon T.W."/>
            <person name="Priest M."/>
            <person name="Roberts A."/>
            <person name="Saif S."/>
            <person name="Shea T."/>
            <person name="Sykes S."/>
            <person name="Wortman J."/>
            <person name="Nusbaum C."/>
            <person name="Birren B."/>
        </authorList>
    </citation>
    <scope>NUCLEOTIDE SEQUENCE [LARGE SCALE GENOMIC DNA]</scope>
    <source>
        <strain evidence="5 6">P1569</strain>
    </source>
</reference>
<accession>V9FZ93</accession>
<evidence type="ECO:0000259" key="4">
    <source>
        <dbReference type="PROSITE" id="PS50853"/>
    </source>
</evidence>
<dbReference type="Gene3D" id="2.60.40.10">
    <property type="entry name" value="Immunoglobulins"/>
    <property type="match status" value="14"/>
</dbReference>
<feature type="domain" description="Fibronectin type-III" evidence="4">
    <location>
        <begin position="2520"/>
        <end position="2619"/>
    </location>
</feature>
<dbReference type="InterPro" id="IPR036116">
    <property type="entry name" value="FN3_sf"/>
</dbReference>
<dbReference type="CDD" id="cd00063">
    <property type="entry name" value="FN3"/>
    <property type="match status" value="9"/>
</dbReference>
<feature type="domain" description="Fibronectin type-III" evidence="4">
    <location>
        <begin position="7315"/>
        <end position="7437"/>
    </location>
</feature>
<dbReference type="SUPFAM" id="SSF49265">
    <property type="entry name" value="Fibronectin type III"/>
    <property type="match status" value="11"/>
</dbReference>
<protein>
    <recommendedName>
        <fullName evidence="4">Fibronectin type-III domain-containing protein</fullName>
    </recommendedName>
</protein>
<dbReference type="HOGENOM" id="CLU_222994_0_0_1"/>
<dbReference type="SMART" id="SM00060">
    <property type="entry name" value="FN3"/>
    <property type="match status" value="16"/>
</dbReference>
<feature type="compositionally biased region" description="Polar residues" evidence="2">
    <location>
        <begin position="2727"/>
        <end position="2747"/>
    </location>
</feature>
<feature type="domain" description="Fibronectin type-III" evidence="4">
    <location>
        <begin position="6338"/>
        <end position="6452"/>
    </location>
</feature>
<keyword evidence="3" id="KW-0812">Transmembrane</keyword>
<dbReference type="Proteomes" id="UP000018721">
    <property type="component" value="Unassembled WGS sequence"/>
</dbReference>
<feature type="domain" description="Fibronectin type-III" evidence="4">
    <location>
        <begin position="2743"/>
        <end position="2840"/>
    </location>
</feature>
<dbReference type="InterPro" id="IPR050964">
    <property type="entry name" value="Striated_Muscle_Regulatory"/>
</dbReference>
<dbReference type="InterPro" id="IPR003961">
    <property type="entry name" value="FN3_dom"/>
</dbReference>
<organism evidence="5 6">
    <name type="scientific">Phytophthora nicotianae P1569</name>
    <dbReference type="NCBI Taxonomy" id="1317065"/>
    <lineage>
        <taxon>Eukaryota</taxon>
        <taxon>Sar</taxon>
        <taxon>Stramenopiles</taxon>
        <taxon>Oomycota</taxon>
        <taxon>Peronosporomycetes</taxon>
        <taxon>Peronosporales</taxon>
        <taxon>Peronosporaceae</taxon>
        <taxon>Phytophthora</taxon>
    </lineage>
</organism>
<keyword evidence="3" id="KW-0472">Membrane</keyword>
<keyword evidence="3" id="KW-1133">Transmembrane helix</keyword>
<dbReference type="PROSITE" id="PS50853">
    <property type="entry name" value="FN3"/>
    <property type="match status" value="9"/>
</dbReference>
<feature type="domain" description="Fibronectin type-III" evidence="4">
    <location>
        <begin position="7106"/>
        <end position="7205"/>
    </location>
</feature>
<evidence type="ECO:0000256" key="2">
    <source>
        <dbReference type="SAM" id="MobiDB-lite"/>
    </source>
</evidence>
<keyword evidence="6" id="KW-1185">Reference proteome</keyword>
<gene>
    <name evidence="5" type="ORF">F443_01281</name>
</gene>
<feature type="transmembrane region" description="Helical" evidence="3">
    <location>
        <begin position="73"/>
        <end position="91"/>
    </location>
</feature>
<dbReference type="Pfam" id="PF00041">
    <property type="entry name" value="fn3"/>
    <property type="match status" value="2"/>
</dbReference>
<name>V9FZ93_PHYNI</name>
<dbReference type="InterPro" id="IPR013783">
    <property type="entry name" value="Ig-like_fold"/>
</dbReference>
<feature type="domain" description="Fibronectin type-III" evidence="4">
    <location>
        <begin position="6841"/>
        <end position="6951"/>
    </location>
</feature>
<keyword evidence="1" id="KW-0677">Repeat</keyword>
<proteinExistence type="predicted"/>
<evidence type="ECO:0000313" key="6">
    <source>
        <dbReference type="Proteomes" id="UP000018721"/>
    </source>
</evidence>